<dbReference type="GO" id="GO:0008270">
    <property type="term" value="F:zinc ion binding"/>
    <property type="evidence" value="ECO:0007669"/>
    <property type="project" value="UniProtKB-KW"/>
</dbReference>
<dbReference type="PROSITE" id="PS50157">
    <property type="entry name" value="ZINC_FINGER_C2H2_2"/>
    <property type="match status" value="2"/>
</dbReference>
<organism evidence="11 12">
    <name type="scientific">Neovison vison</name>
    <name type="common">American mink</name>
    <name type="synonym">Mustela vison</name>
    <dbReference type="NCBI Taxonomy" id="452646"/>
    <lineage>
        <taxon>Eukaryota</taxon>
        <taxon>Metazoa</taxon>
        <taxon>Chordata</taxon>
        <taxon>Craniata</taxon>
        <taxon>Vertebrata</taxon>
        <taxon>Euteleostomi</taxon>
        <taxon>Mammalia</taxon>
        <taxon>Eutheria</taxon>
        <taxon>Laurasiatheria</taxon>
        <taxon>Carnivora</taxon>
        <taxon>Caniformia</taxon>
        <taxon>Musteloidea</taxon>
        <taxon>Mustelidae</taxon>
        <taxon>Mustelinae</taxon>
        <taxon>Neogale</taxon>
    </lineage>
</organism>
<feature type="domain" description="C2H2-type" evidence="10">
    <location>
        <begin position="67"/>
        <end position="94"/>
    </location>
</feature>
<feature type="compositionally biased region" description="Polar residues" evidence="9">
    <location>
        <begin position="103"/>
        <end position="113"/>
    </location>
</feature>
<name>A0A8C7AZW1_NEOVI</name>
<dbReference type="PANTHER" id="PTHR24381">
    <property type="entry name" value="ZINC FINGER PROTEIN"/>
    <property type="match status" value="1"/>
</dbReference>
<sequence length="113" mass="12401">MLNSTPSTRAPLAGLRPHACPLCPKAFRRPAHLSRHLRGHGPQPPLRCAACPRTFPEPAQLRRARPFQCVRCQREFKRLADLARHAQVHAGGPAPPPGDEPSWSLQTSTGHGQ</sequence>
<keyword evidence="2" id="KW-0479">Metal-binding</keyword>
<dbReference type="GeneTree" id="ENSGT00930000151080"/>
<dbReference type="Gene3D" id="3.30.160.60">
    <property type="entry name" value="Classic Zinc Finger"/>
    <property type="match status" value="2"/>
</dbReference>
<keyword evidence="5" id="KW-0862">Zinc</keyword>
<feature type="region of interest" description="Disordered" evidence="9">
    <location>
        <begin position="83"/>
        <end position="113"/>
    </location>
</feature>
<evidence type="ECO:0000256" key="8">
    <source>
        <dbReference type="PROSITE-ProRule" id="PRU00042"/>
    </source>
</evidence>
<keyword evidence="7" id="KW-0539">Nucleus</keyword>
<evidence type="ECO:0000256" key="1">
    <source>
        <dbReference type="ARBA" id="ARBA00004123"/>
    </source>
</evidence>
<dbReference type="Proteomes" id="UP000694425">
    <property type="component" value="Unplaced"/>
</dbReference>
<dbReference type="InterPro" id="IPR036236">
    <property type="entry name" value="Znf_C2H2_sf"/>
</dbReference>
<evidence type="ECO:0000259" key="10">
    <source>
        <dbReference type="PROSITE" id="PS50157"/>
    </source>
</evidence>
<evidence type="ECO:0000256" key="6">
    <source>
        <dbReference type="ARBA" id="ARBA00023125"/>
    </source>
</evidence>
<evidence type="ECO:0000256" key="2">
    <source>
        <dbReference type="ARBA" id="ARBA00022723"/>
    </source>
</evidence>
<comment type="subcellular location">
    <subcellularLocation>
        <location evidence="1">Nucleus</location>
    </subcellularLocation>
</comment>
<dbReference type="InterPro" id="IPR013087">
    <property type="entry name" value="Znf_C2H2_type"/>
</dbReference>
<feature type="domain" description="C2H2-type" evidence="10">
    <location>
        <begin position="18"/>
        <end position="45"/>
    </location>
</feature>
<dbReference type="GO" id="GO:0005634">
    <property type="term" value="C:nucleus"/>
    <property type="evidence" value="ECO:0007669"/>
    <property type="project" value="UniProtKB-SubCell"/>
</dbReference>
<proteinExistence type="predicted"/>
<keyword evidence="6" id="KW-0238">DNA-binding</keyword>
<keyword evidence="3" id="KW-0677">Repeat</keyword>
<protein>
    <recommendedName>
        <fullName evidence="10">C2H2-type domain-containing protein</fullName>
    </recommendedName>
</protein>
<evidence type="ECO:0000256" key="7">
    <source>
        <dbReference type="ARBA" id="ARBA00023242"/>
    </source>
</evidence>
<keyword evidence="4 8" id="KW-0863">Zinc-finger</keyword>
<reference evidence="11" key="1">
    <citation type="submission" date="2025-08" db="UniProtKB">
        <authorList>
            <consortium name="Ensembl"/>
        </authorList>
    </citation>
    <scope>IDENTIFICATION</scope>
</reference>
<dbReference type="GO" id="GO:0000977">
    <property type="term" value="F:RNA polymerase II transcription regulatory region sequence-specific DNA binding"/>
    <property type="evidence" value="ECO:0007669"/>
    <property type="project" value="TreeGrafter"/>
</dbReference>
<keyword evidence="12" id="KW-1185">Reference proteome</keyword>
<dbReference type="SUPFAM" id="SSF57667">
    <property type="entry name" value="beta-beta-alpha zinc fingers"/>
    <property type="match status" value="2"/>
</dbReference>
<evidence type="ECO:0000313" key="12">
    <source>
        <dbReference type="Proteomes" id="UP000694425"/>
    </source>
</evidence>
<dbReference type="PROSITE" id="PS00028">
    <property type="entry name" value="ZINC_FINGER_C2H2_1"/>
    <property type="match status" value="2"/>
</dbReference>
<evidence type="ECO:0000256" key="4">
    <source>
        <dbReference type="ARBA" id="ARBA00022771"/>
    </source>
</evidence>
<evidence type="ECO:0000256" key="3">
    <source>
        <dbReference type="ARBA" id="ARBA00022737"/>
    </source>
</evidence>
<dbReference type="SMART" id="SM00355">
    <property type="entry name" value="ZnF_C2H2"/>
    <property type="match status" value="2"/>
</dbReference>
<evidence type="ECO:0000256" key="5">
    <source>
        <dbReference type="ARBA" id="ARBA00022833"/>
    </source>
</evidence>
<reference evidence="11" key="2">
    <citation type="submission" date="2025-09" db="UniProtKB">
        <authorList>
            <consortium name="Ensembl"/>
        </authorList>
    </citation>
    <scope>IDENTIFICATION</scope>
</reference>
<accession>A0A8C7AZW1</accession>
<dbReference type="PANTHER" id="PTHR24381:SF393">
    <property type="entry name" value="CHROMATIN-LINKED ADAPTOR FOR MSL PROTEINS, ISOFORM B"/>
    <property type="match status" value="1"/>
</dbReference>
<evidence type="ECO:0000313" key="11">
    <source>
        <dbReference type="Ensembl" id="ENSNVIP00000015821.1"/>
    </source>
</evidence>
<dbReference type="AlphaFoldDB" id="A0A8C7AZW1"/>
<dbReference type="Ensembl" id="ENSNVIT00000018466.1">
    <property type="protein sequence ID" value="ENSNVIP00000015821.1"/>
    <property type="gene ID" value="ENSNVIG00000012421.1"/>
</dbReference>
<dbReference type="Pfam" id="PF00096">
    <property type="entry name" value="zf-C2H2"/>
    <property type="match status" value="2"/>
</dbReference>
<dbReference type="GO" id="GO:0000981">
    <property type="term" value="F:DNA-binding transcription factor activity, RNA polymerase II-specific"/>
    <property type="evidence" value="ECO:0007669"/>
    <property type="project" value="TreeGrafter"/>
</dbReference>
<dbReference type="FunFam" id="3.30.160.60:FF:000045">
    <property type="entry name" value="ZFP69 zinc finger protein B"/>
    <property type="match status" value="1"/>
</dbReference>
<evidence type="ECO:0000256" key="9">
    <source>
        <dbReference type="SAM" id="MobiDB-lite"/>
    </source>
</evidence>